<keyword evidence="11" id="KW-0472">Membrane</keyword>
<reference evidence="17" key="2">
    <citation type="submission" date="2025-08" db="UniProtKB">
        <authorList>
            <consortium name="Ensembl"/>
        </authorList>
    </citation>
    <scope>IDENTIFICATION</scope>
</reference>
<dbReference type="FunFam" id="2.60.120.200:FF:000081">
    <property type="entry name" value="Crumbs 1, cell polarity complex component"/>
    <property type="match status" value="1"/>
</dbReference>
<evidence type="ECO:0000313" key="18">
    <source>
        <dbReference type="Proteomes" id="UP000694680"/>
    </source>
</evidence>
<feature type="domain" description="Laminin G" evidence="15">
    <location>
        <begin position="336"/>
        <end position="525"/>
    </location>
</feature>
<dbReference type="FunFam" id="2.10.25.10:FF:000612">
    <property type="entry name" value="Crumbs 2, cell polarity complex component"/>
    <property type="match status" value="1"/>
</dbReference>
<dbReference type="GO" id="GO:0005509">
    <property type="term" value="F:calcium ion binding"/>
    <property type="evidence" value="ECO:0007669"/>
    <property type="project" value="InterPro"/>
</dbReference>
<dbReference type="GO" id="GO:0005886">
    <property type="term" value="C:plasma membrane"/>
    <property type="evidence" value="ECO:0007669"/>
    <property type="project" value="UniProtKB-SubCell"/>
</dbReference>
<protein>
    <recommendedName>
        <fullName evidence="19">Crumbs cell polarity complex component 2</fullName>
    </recommendedName>
</protein>
<feature type="domain" description="EGF-like" evidence="16">
    <location>
        <begin position="882"/>
        <end position="919"/>
    </location>
</feature>
<reference evidence="17" key="3">
    <citation type="submission" date="2025-09" db="UniProtKB">
        <authorList>
            <consortium name="Ensembl"/>
        </authorList>
    </citation>
    <scope>IDENTIFICATION</scope>
</reference>
<feature type="disulfide bond" evidence="14">
    <location>
        <begin position="323"/>
        <end position="332"/>
    </location>
</feature>
<dbReference type="FunFam" id="2.10.25.10:FF:000391">
    <property type="entry name" value="Weary, isoform C"/>
    <property type="match status" value="1"/>
</dbReference>
<dbReference type="Gene3D" id="2.10.25.10">
    <property type="entry name" value="Laminin"/>
    <property type="match status" value="9"/>
</dbReference>
<feature type="disulfide bond" evidence="14">
    <location>
        <begin position="793"/>
        <end position="802"/>
    </location>
</feature>
<organism evidence="17 18">
    <name type="scientific">Gouania willdenowi</name>
    <name type="common">Blunt-snouted clingfish</name>
    <name type="synonym">Lepadogaster willdenowi</name>
    <dbReference type="NCBI Taxonomy" id="441366"/>
    <lineage>
        <taxon>Eukaryota</taxon>
        <taxon>Metazoa</taxon>
        <taxon>Chordata</taxon>
        <taxon>Craniata</taxon>
        <taxon>Vertebrata</taxon>
        <taxon>Euteleostomi</taxon>
        <taxon>Actinopterygii</taxon>
        <taxon>Neopterygii</taxon>
        <taxon>Teleostei</taxon>
        <taxon>Neoteleostei</taxon>
        <taxon>Acanthomorphata</taxon>
        <taxon>Ovalentaria</taxon>
        <taxon>Blenniimorphae</taxon>
        <taxon>Blenniiformes</taxon>
        <taxon>Gobiesocoidei</taxon>
        <taxon>Gobiesocidae</taxon>
        <taxon>Gobiesocinae</taxon>
        <taxon>Gouania</taxon>
    </lineage>
</organism>
<keyword evidence="4" id="KW-0964">Secreted</keyword>
<dbReference type="FunFam" id="2.10.25.10:FF:000045">
    <property type="entry name" value="Slit guidance ligand 2"/>
    <property type="match status" value="1"/>
</dbReference>
<dbReference type="Pfam" id="PF12661">
    <property type="entry name" value="hEGF"/>
    <property type="match status" value="4"/>
</dbReference>
<comment type="caution">
    <text evidence="14">Lacks conserved residue(s) required for the propagation of feature annotation.</text>
</comment>
<evidence type="ECO:0000259" key="16">
    <source>
        <dbReference type="PROSITE" id="PS50026"/>
    </source>
</evidence>
<name>A0A8C5H0Y5_GOUWI</name>
<comment type="subcellular location">
    <subcellularLocation>
        <location evidence="1">Cell membrane</location>
        <topology evidence="1">Single-pass type I membrane protein</topology>
    </subcellularLocation>
    <subcellularLocation>
        <location evidence="2">Secreted</location>
    </subcellularLocation>
</comment>
<feature type="disulfide bond" evidence="14">
    <location>
        <begin position="830"/>
        <end position="839"/>
    </location>
</feature>
<dbReference type="Pfam" id="PF02210">
    <property type="entry name" value="Laminin_G_2"/>
    <property type="match status" value="3"/>
</dbReference>
<keyword evidence="10" id="KW-1133">Transmembrane helix</keyword>
<dbReference type="InterPro" id="IPR001881">
    <property type="entry name" value="EGF-like_Ca-bd_dom"/>
</dbReference>
<keyword evidence="6" id="KW-0812">Transmembrane</keyword>
<evidence type="ECO:0000256" key="13">
    <source>
        <dbReference type="ARBA" id="ARBA00023180"/>
    </source>
</evidence>
<sequence length="995" mass="110088">MQYMGLRLKKHCFELQMLFNCSVDIEECESEPCQNGAFCVDRINGYSCECPAGFLAPGDLPWGGPHCEVRLRGCVDHTCQNGATCLPWLDHGQHGHTCVCPHGFYDDQCSTPTTFSFSSPNFIHIQLLLDSRRRRGVDHQDHEGVGVQLRFRTTLSNMLLFFRGDADTYVFLEVVDGGLHAKAACEGSEWGVVYHAPVNDGDWQEARVSMDGGLGLVLRGSACDRNECEVVDDGADEFQSSEALAHLYVGGAPDDLLQHSLSAAGFVGCIEDLMIDFKPFLPNTLAEEQHLELGCSKTEWCRPDPCHGHGLCVDLWTRYQCDCQRPFHGDSCSEEYPSWTFSHEQSLSFSVYNVEKSHGSNFNISFLLRSLKPDGLLFQLRRPSNEDEDEEDEEGQVYFSIHLGMGRVLVSSLPRSPPLTAPMFVASGEKEFLQVEVHQSRVVFEYAGLRYHIGELPQVNVVRGDKAFVGGLPTGWDSSRWGGHFKGCLQDLRLDTVHLLMDQWNGLDDEERYVANMVENVKETCISDNTCKVKPCLNGGQCNVTFNDFTCTCQKEYVGKSCDTRVWCVSDPCVSGGQCVDLPDGYECVINATFENSPVQYSAGGSLREPVSRIYLELRTRSENAVLLRSSWDSDLLLVGLLDSSIHVEIHVGDRPEGLTFNGVRRVADGTWHRVEIFQTENQRKSSSWVIAVDGITDVSSNLEHTRPIGFLSDKEAVLSVADSFTGCLGAIRLGGVYLPFVEDLKAPQASQFHVVGKARLSLGCSSAPVCAHDPCLNGATCEDLFNAFRCVCDLGWEGKLCETDTDDCASQPCLHGTCRDFLAGFECLCHPGYGDALCDRDLNECEHHACEHGGSCKDGANAYSCVCPEDYRGPRCQWIYPPEECGKDVQCANDGICSDGLWGANCTCTPGFTGRRCETEIDECASNPCQNGGTCLDRFNLFVCECPPTFSGIVCDKLAQNSREGAYSPSARRWLELGWRVDSMLKVSSKERLI</sequence>
<dbReference type="FunFam" id="2.10.25.10:FF:000309">
    <property type="entry name" value="Uncharacterized protein, isoform A"/>
    <property type="match status" value="1"/>
</dbReference>
<dbReference type="PROSITE" id="PS50026">
    <property type="entry name" value="EGF_3"/>
    <property type="match status" value="9"/>
</dbReference>
<dbReference type="PRINTS" id="PR00010">
    <property type="entry name" value="EGFBLOOD"/>
</dbReference>
<dbReference type="PROSITE" id="PS50025">
    <property type="entry name" value="LAM_G_DOMAIN"/>
    <property type="match status" value="3"/>
</dbReference>
<keyword evidence="5 14" id="KW-0245">EGF-like domain</keyword>
<evidence type="ECO:0000256" key="2">
    <source>
        <dbReference type="ARBA" id="ARBA00004613"/>
    </source>
</evidence>
<dbReference type="FunFam" id="2.10.25.10:FF:000006">
    <property type="entry name" value="Versican core protein-like isoform 1"/>
    <property type="match status" value="1"/>
</dbReference>
<evidence type="ECO:0000256" key="6">
    <source>
        <dbReference type="ARBA" id="ARBA00022692"/>
    </source>
</evidence>
<dbReference type="Proteomes" id="UP000694680">
    <property type="component" value="Chromosome 12"/>
</dbReference>
<evidence type="ECO:0000256" key="4">
    <source>
        <dbReference type="ARBA" id="ARBA00022525"/>
    </source>
</evidence>
<dbReference type="InterPro" id="IPR013320">
    <property type="entry name" value="ConA-like_dom_sf"/>
</dbReference>
<dbReference type="Pfam" id="PF00008">
    <property type="entry name" value="EGF"/>
    <property type="match status" value="5"/>
</dbReference>
<feature type="disulfide bond" evidence="14">
    <location>
        <begin position="909"/>
        <end position="918"/>
    </location>
</feature>
<proteinExistence type="predicted"/>
<dbReference type="Gene3D" id="2.60.120.200">
    <property type="match status" value="3"/>
</dbReference>
<dbReference type="PROSITE" id="PS00010">
    <property type="entry name" value="ASX_HYDROXYL"/>
    <property type="match status" value="6"/>
</dbReference>
<dbReference type="CDD" id="cd00110">
    <property type="entry name" value="LamG"/>
    <property type="match status" value="2"/>
</dbReference>
<dbReference type="SUPFAM" id="SSF49899">
    <property type="entry name" value="Concanavalin A-like lectins/glucanases"/>
    <property type="match status" value="3"/>
</dbReference>
<feature type="domain" description="Laminin G" evidence="15">
    <location>
        <begin position="112"/>
        <end position="301"/>
    </location>
</feature>
<keyword evidence="18" id="KW-1185">Reference proteome</keyword>
<dbReference type="GO" id="GO:0007399">
    <property type="term" value="P:nervous system development"/>
    <property type="evidence" value="ECO:0007669"/>
    <property type="project" value="UniProtKB-ARBA"/>
</dbReference>
<dbReference type="CDD" id="cd00054">
    <property type="entry name" value="EGF_CA"/>
    <property type="match status" value="8"/>
</dbReference>
<dbReference type="InterPro" id="IPR000742">
    <property type="entry name" value="EGF"/>
</dbReference>
<dbReference type="GO" id="GO:0005576">
    <property type="term" value="C:extracellular region"/>
    <property type="evidence" value="ECO:0007669"/>
    <property type="project" value="UniProtKB-SubCell"/>
</dbReference>
<evidence type="ECO:0008006" key="19">
    <source>
        <dbReference type="Google" id="ProtNLM"/>
    </source>
</evidence>
<dbReference type="SMART" id="SM00282">
    <property type="entry name" value="LamG"/>
    <property type="match status" value="3"/>
</dbReference>
<feature type="domain" description="EGF-like" evidence="16">
    <location>
        <begin position="805"/>
        <end position="840"/>
    </location>
</feature>
<evidence type="ECO:0000256" key="1">
    <source>
        <dbReference type="ARBA" id="ARBA00004251"/>
    </source>
</evidence>
<dbReference type="GO" id="GO:0007219">
    <property type="term" value="P:Notch signaling pathway"/>
    <property type="evidence" value="ECO:0007669"/>
    <property type="project" value="TreeGrafter"/>
</dbReference>
<dbReference type="SMART" id="SM00179">
    <property type="entry name" value="EGF_CA"/>
    <property type="match status" value="8"/>
</dbReference>
<dbReference type="InterPro" id="IPR000152">
    <property type="entry name" value="EGF-type_Asp/Asn_hydroxyl_site"/>
</dbReference>
<keyword evidence="3" id="KW-1003">Cell membrane</keyword>
<feature type="domain" description="EGF-like" evidence="16">
    <location>
        <begin position="842"/>
        <end position="878"/>
    </location>
</feature>
<dbReference type="Ensembl" id="ENSGWIT00000040992.1">
    <property type="protein sequence ID" value="ENSGWIP00000037638.1"/>
    <property type="gene ID" value="ENSGWIG00000019342.1"/>
</dbReference>
<feature type="disulfide bond" evidence="14">
    <location>
        <begin position="947"/>
        <end position="956"/>
    </location>
</feature>
<dbReference type="SUPFAM" id="SSF57196">
    <property type="entry name" value="EGF/Laminin"/>
    <property type="match status" value="3"/>
</dbReference>
<feature type="domain" description="EGF-like" evidence="16">
    <location>
        <begin position="767"/>
        <end position="803"/>
    </location>
</feature>
<dbReference type="GO" id="GO:0005112">
    <property type="term" value="F:Notch binding"/>
    <property type="evidence" value="ECO:0007669"/>
    <property type="project" value="TreeGrafter"/>
</dbReference>
<evidence type="ECO:0000256" key="12">
    <source>
        <dbReference type="ARBA" id="ARBA00023157"/>
    </source>
</evidence>
<dbReference type="SUPFAM" id="SSF57184">
    <property type="entry name" value="Growth factor receptor domain"/>
    <property type="match status" value="1"/>
</dbReference>
<dbReference type="PROSITE" id="PS01187">
    <property type="entry name" value="EGF_CA"/>
    <property type="match status" value="2"/>
</dbReference>
<dbReference type="InterPro" id="IPR001791">
    <property type="entry name" value="Laminin_G"/>
</dbReference>
<feature type="domain" description="EGF-like" evidence="16">
    <location>
        <begin position="527"/>
        <end position="563"/>
    </location>
</feature>
<evidence type="ECO:0000313" key="17">
    <source>
        <dbReference type="Ensembl" id="ENSGWIP00000037638.1"/>
    </source>
</evidence>
<evidence type="ECO:0000256" key="14">
    <source>
        <dbReference type="PROSITE-ProRule" id="PRU00076"/>
    </source>
</evidence>
<evidence type="ECO:0000256" key="11">
    <source>
        <dbReference type="ARBA" id="ARBA00023136"/>
    </source>
</evidence>
<accession>A0A8C5H0Y5</accession>
<dbReference type="PANTHER" id="PTHR12916">
    <property type="entry name" value="CYTOCHROME C OXIDASE POLYPEPTIDE VIC-2"/>
    <property type="match status" value="1"/>
</dbReference>
<evidence type="ECO:0000256" key="10">
    <source>
        <dbReference type="ARBA" id="ARBA00022989"/>
    </source>
</evidence>
<evidence type="ECO:0000256" key="9">
    <source>
        <dbReference type="ARBA" id="ARBA00022837"/>
    </source>
</evidence>
<keyword evidence="7" id="KW-0732">Signal</keyword>
<feature type="domain" description="EGF-like" evidence="16">
    <location>
        <begin position="297"/>
        <end position="333"/>
    </location>
</feature>
<dbReference type="SMART" id="SM00181">
    <property type="entry name" value="EGF"/>
    <property type="match status" value="9"/>
</dbReference>
<dbReference type="FunFam" id="2.10.25.10:FF:000252">
    <property type="entry name" value="Crumbs homolog 1 (Drosophila)"/>
    <property type="match status" value="1"/>
</dbReference>
<feature type="domain" description="EGF-like" evidence="16">
    <location>
        <begin position="70"/>
        <end position="110"/>
    </location>
</feature>
<dbReference type="InterPro" id="IPR018097">
    <property type="entry name" value="EGF_Ca-bd_CS"/>
</dbReference>
<feature type="disulfide bond" evidence="14">
    <location>
        <begin position="100"/>
        <end position="109"/>
    </location>
</feature>
<dbReference type="PROSITE" id="PS01186">
    <property type="entry name" value="EGF_2"/>
    <property type="match status" value="5"/>
</dbReference>
<dbReference type="AlphaFoldDB" id="A0A8C5H0Y5"/>
<keyword evidence="13" id="KW-0325">Glycoprotein</keyword>
<keyword evidence="12 14" id="KW-1015">Disulfide bond</keyword>
<evidence type="ECO:0000256" key="7">
    <source>
        <dbReference type="ARBA" id="ARBA00022729"/>
    </source>
</evidence>
<feature type="disulfide bond" evidence="14">
    <location>
        <begin position="553"/>
        <end position="562"/>
    </location>
</feature>
<dbReference type="PROSITE" id="PS00022">
    <property type="entry name" value="EGF_1"/>
    <property type="match status" value="6"/>
</dbReference>
<evidence type="ECO:0000256" key="8">
    <source>
        <dbReference type="ARBA" id="ARBA00022737"/>
    </source>
</evidence>
<feature type="domain" description="Laminin G" evidence="15">
    <location>
        <begin position="591"/>
        <end position="765"/>
    </location>
</feature>
<evidence type="ECO:0000256" key="5">
    <source>
        <dbReference type="ARBA" id="ARBA00022536"/>
    </source>
</evidence>
<feature type="disulfide bond" evidence="14">
    <location>
        <begin position="868"/>
        <end position="877"/>
    </location>
</feature>
<reference evidence="17" key="1">
    <citation type="submission" date="2020-06" db="EMBL/GenBank/DDBJ databases">
        <authorList>
            <consortium name="Wellcome Sanger Institute Data Sharing"/>
        </authorList>
    </citation>
    <scope>NUCLEOTIDE SEQUENCE [LARGE SCALE GENOMIC DNA]</scope>
</reference>
<feature type="domain" description="EGF-like" evidence="16">
    <location>
        <begin position="921"/>
        <end position="957"/>
    </location>
</feature>
<keyword evidence="8" id="KW-0677">Repeat</keyword>
<dbReference type="PANTHER" id="PTHR12916:SF4">
    <property type="entry name" value="UNINFLATABLE, ISOFORM C"/>
    <property type="match status" value="1"/>
</dbReference>
<feature type="disulfide bond" evidence="14">
    <location>
        <begin position="809"/>
        <end position="819"/>
    </location>
</feature>
<keyword evidence="9" id="KW-0106">Calcium</keyword>
<feature type="domain" description="EGF-like" evidence="16">
    <location>
        <begin position="24"/>
        <end position="68"/>
    </location>
</feature>
<evidence type="ECO:0000259" key="15">
    <source>
        <dbReference type="PROSITE" id="PS50025"/>
    </source>
</evidence>
<dbReference type="InterPro" id="IPR013032">
    <property type="entry name" value="EGF-like_CS"/>
</dbReference>
<dbReference type="FunFam" id="2.10.25.10:FF:000459">
    <property type="entry name" value="Axotactin, isoform B"/>
    <property type="match status" value="1"/>
</dbReference>
<evidence type="ECO:0000256" key="3">
    <source>
        <dbReference type="ARBA" id="ARBA00022475"/>
    </source>
</evidence>
<dbReference type="InterPro" id="IPR009030">
    <property type="entry name" value="Growth_fac_rcpt_cys_sf"/>
</dbReference>